<sequence>MNLDKSKKRVAKKVKMGFQGYPQIAIEYFGTNPNCANEVSIKFTLEEGAPVQEERFSSKDDVRENEVIQSAIVKMIERSEAKTVLQTAGVTQSQ</sequence>
<protein>
    <submittedName>
        <fullName evidence="1">Uncharacterized protein</fullName>
    </submittedName>
</protein>
<organism evidence="1 2">
    <name type="scientific">Saccharophagus degradans</name>
    <dbReference type="NCBI Taxonomy" id="86304"/>
    <lineage>
        <taxon>Bacteria</taxon>
        <taxon>Pseudomonadati</taxon>
        <taxon>Pseudomonadota</taxon>
        <taxon>Gammaproteobacteria</taxon>
        <taxon>Cellvibrionales</taxon>
        <taxon>Cellvibrionaceae</taxon>
        <taxon>Saccharophagus</taxon>
    </lineage>
</organism>
<comment type="caution">
    <text evidence="1">The sequence shown here is derived from an EMBL/GenBank/DDBJ whole genome shotgun (WGS) entry which is preliminary data.</text>
</comment>
<accession>A0AAW7X9W5</accession>
<gene>
    <name evidence="1" type="ORF">Q4521_17880</name>
</gene>
<dbReference type="RefSeq" id="WP_303493713.1">
    <property type="nucleotide sequence ID" value="NZ_JAUOPB010000014.1"/>
</dbReference>
<proteinExistence type="predicted"/>
<dbReference type="EMBL" id="JAUOPB010000014">
    <property type="protein sequence ID" value="MDO6424360.1"/>
    <property type="molecule type" value="Genomic_DNA"/>
</dbReference>
<evidence type="ECO:0000313" key="2">
    <source>
        <dbReference type="Proteomes" id="UP001169760"/>
    </source>
</evidence>
<name>A0AAW7X9W5_9GAMM</name>
<evidence type="ECO:0000313" key="1">
    <source>
        <dbReference type="EMBL" id="MDO6424360.1"/>
    </source>
</evidence>
<dbReference type="AlphaFoldDB" id="A0AAW7X9W5"/>
<reference evidence="1" key="1">
    <citation type="submission" date="2023-07" db="EMBL/GenBank/DDBJ databases">
        <title>Genome content predicts the carbon catabolic preferences of heterotrophic bacteria.</title>
        <authorList>
            <person name="Gralka M."/>
        </authorList>
    </citation>
    <scope>NUCLEOTIDE SEQUENCE</scope>
    <source>
        <strain evidence="1">I3M17_2</strain>
    </source>
</reference>
<dbReference type="Proteomes" id="UP001169760">
    <property type="component" value="Unassembled WGS sequence"/>
</dbReference>